<protein>
    <submittedName>
        <fullName evidence="1">DUF4270 domain-containing protein</fullName>
    </submittedName>
</protein>
<dbReference type="RefSeq" id="WP_263050907.1">
    <property type="nucleotide sequence ID" value="NZ_CP106735.1"/>
</dbReference>
<proteinExistence type="predicted"/>
<sequence>MKNWLILSVGVCMIACMQEEPEIGSDFFGQTSFEITSWDTLSMKMYTVAYDSLPTSLGARLLIGQVDHSDLGSVSSHSYFQLSPSEGYSISGDHIEFVNAYLTLIYDGYYYGDTLSSLSLEVFEVIEELELDDDNVIYNSETFEIKSDTLGTYEFSPRPYSYDSIHIPLHSTFVSGLFDFLQAEEVATNDFLDLFRGVRISSKSAGAIVGFQPTPRLNINYLDKSESPSIERTLTLSVQSGQIQYNQITGEKATTLFADLDDGVLSTTDSDHRAYVQSGTGLATRIELPYLKTLLSTDETPLLDEVKLELVFENKIPEEVYMLVDGLTLSKVNKNNELLLEYTTIPELVVDLEYKEQRKIVIDIKAFVEEQLDITTPENNDALMIKFSNEIYQNSVDHLILMDQEGDGNSKIILSELKIKE</sequence>
<organism evidence="1 2">
    <name type="scientific">Reichenbachiella carrageenanivorans</name>
    <dbReference type="NCBI Taxonomy" id="2979869"/>
    <lineage>
        <taxon>Bacteria</taxon>
        <taxon>Pseudomonadati</taxon>
        <taxon>Bacteroidota</taxon>
        <taxon>Cytophagia</taxon>
        <taxon>Cytophagales</taxon>
        <taxon>Reichenbachiellaceae</taxon>
        <taxon>Reichenbachiella</taxon>
    </lineage>
</organism>
<name>A0ABY6CZN7_9BACT</name>
<dbReference type="Proteomes" id="UP001062165">
    <property type="component" value="Chromosome"/>
</dbReference>
<evidence type="ECO:0000313" key="1">
    <source>
        <dbReference type="EMBL" id="UXX79164.1"/>
    </source>
</evidence>
<accession>A0ABY6CZN7</accession>
<keyword evidence="2" id="KW-1185">Reference proteome</keyword>
<gene>
    <name evidence="1" type="ORF">N7E81_17565</name>
</gene>
<evidence type="ECO:0000313" key="2">
    <source>
        <dbReference type="Proteomes" id="UP001062165"/>
    </source>
</evidence>
<dbReference type="EMBL" id="CP106735">
    <property type="protein sequence ID" value="UXX79164.1"/>
    <property type="molecule type" value="Genomic_DNA"/>
</dbReference>
<dbReference type="Pfam" id="PF14092">
    <property type="entry name" value="DUF4270"/>
    <property type="match status" value="1"/>
</dbReference>
<dbReference type="InterPro" id="IPR025366">
    <property type="entry name" value="DUF4270"/>
</dbReference>
<reference evidence="1" key="1">
    <citation type="submission" date="2022-10" db="EMBL/GenBank/DDBJ databases">
        <title>Comparative genomics and taxonomic characterization of three novel marine species of genus Reichenbachiella exhibiting antioxidant and polysaccharide degradation activities.</title>
        <authorList>
            <person name="Muhammad N."/>
            <person name="Lee Y.-J."/>
            <person name="Ko J."/>
            <person name="Kim S.-G."/>
        </authorList>
    </citation>
    <scope>NUCLEOTIDE SEQUENCE</scope>
    <source>
        <strain evidence="1">Wsw4-B4</strain>
    </source>
</reference>